<reference evidence="1 2" key="1">
    <citation type="journal article" date="2018" name="Arch. Microbiol.">
        <title>New insights into the metabolic potential of the phototrophic purple bacterium Rhodopila globiformis DSM 161(T) from its draft genome sequence and evidence for a vanadium-dependent nitrogenase.</title>
        <authorList>
            <person name="Imhoff J.F."/>
            <person name="Rahn T."/>
            <person name="Kunzel S."/>
            <person name="Neulinger S.C."/>
        </authorList>
    </citation>
    <scope>NUCLEOTIDE SEQUENCE [LARGE SCALE GENOMIC DNA]</scope>
    <source>
        <strain evidence="1 2">DSM 161</strain>
    </source>
</reference>
<gene>
    <name evidence="1" type="ORF">CCS01_09055</name>
</gene>
<sequence length="143" mass="15255">MPDTNIYIMDAAGILSHAAENIVGQGLMLHCSVCLAEVSAGIGKYAPKAPDWRAVAGHYAEMFASIPANRLLVPDAQTWADAGMVAGILARTQGFHKKQSKELLNDAVIYLCAAKNGLPVLTDNKTNFDLLQQLAPGGNFIFV</sequence>
<keyword evidence="2" id="KW-1185">Reference proteome</keyword>
<dbReference type="Gene3D" id="3.40.50.1010">
    <property type="entry name" value="5'-nuclease"/>
    <property type="match status" value="1"/>
</dbReference>
<name>A0A2S6NJK8_RHOGL</name>
<comment type="caution">
    <text evidence="1">The sequence shown here is derived from an EMBL/GenBank/DDBJ whole genome shotgun (WGS) entry which is preliminary data.</text>
</comment>
<protein>
    <submittedName>
        <fullName evidence="1">DNA-binding protein</fullName>
    </submittedName>
</protein>
<accession>A0A2S6NJK8</accession>
<evidence type="ECO:0000313" key="1">
    <source>
        <dbReference type="EMBL" id="PPQ35053.1"/>
    </source>
</evidence>
<keyword evidence="1" id="KW-0238">DNA-binding</keyword>
<dbReference type="OrthoDB" id="7277438at2"/>
<dbReference type="InterPro" id="IPR029060">
    <property type="entry name" value="PIN-like_dom_sf"/>
</dbReference>
<dbReference type="AlphaFoldDB" id="A0A2S6NJK8"/>
<dbReference type="EMBL" id="NHRY01000080">
    <property type="protein sequence ID" value="PPQ35053.1"/>
    <property type="molecule type" value="Genomic_DNA"/>
</dbReference>
<organism evidence="1 2">
    <name type="scientific">Rhodopila globiformis</name>
    <name type="common">Rhodopseudomonas globiformis</name>
    <dbReference type="NCBI Taxonomy" id="1071"/>
    <lineage>
        <taxon>Bacteria</taxon>
        <taxon>Pseudomonadati</taxon>
        <taxon>Pseudomonadota</taxon>
        <taxon>Alphaproteobacteria</taxon>
        <taxon>Acetobacterales</taxon>
        <taxon>Acetobacteraceae</taxon>
        <taxon>Rhodopila</taxon>
    </lineage>
</organism>
<evidence type="ECO:0000313" key="2">
    <source>
        <dbReference type="Proteomes" id="UP000239724"/>
    </source>
</evidence>
<proteinExistence type="predicted"/>
<dbReference type="GO" id="GO:0003677">
    <property type="term" value="F:DNA binding"/>
    <property type="evidence" value="ECO:0007669"/>
    <property type="project" value="UniProtKB-KW"/>
</dbReference>
<dbReference type="Proteomes" id="UP000239724">
    <property type="component" value="Unassembled WGS sequence"/>
</dbReference>
<dbReference type="SUPFAM" id="SSF88723">
    <property type="entry name" value="PIN domain-like"/>
    <property type="match status" value="1"/>
</dbReference>